<dbReference type="PANTHER" id="PTHR46696:SF1">
    <property type="entry name" value="CYTOCHROME P450 YJIB-RELATED"/>
    <property type="match status" value="1"/>
</dbReference>
<comment type="similarity">
    <text evidence="1">Belongs to the cytochrome P450 family.</text>
</comment>
<evidence type="ECO:0000313" key="3">
    <source>
        <dbReference type="Proteomes" id="UP001240984"/>
    </source>
</evidence>
<evidence type="ECO:0000313" key="2">
    <source>
        <dbReference type="EMBL" id="MDP9793984.1"/>
    </source>
</evidence>
<dbReference type="Gene3D" id="1.10.630.10">
    <property type="entry name" value="Cytochrome P450"/>
    <property type="match status" value="2"/>
</dbReference>
<dbReference type="EMBL" id="JAUSRA010000001">
    <property type="protein sequence ID" value="MDP9793984.1"/>
    <property type="molecule type" value="Genomic_DNA"/>
</dbReference>
<proteinExistence type="inferred from homology"/>
<reference evidence="2 3" key="1">
    <citation type="submission" date="2023-07" db="EMBL/GenBank/DDBJ databases">
        <title>Sequencing the genomes of 1000 actinobacteria strains.</title>
        <authorList>
            <person name="Klenk H.-P."/>
        </authorList>
    </citation>
    <scope>NUCLEOTIDE SEQUENCE [LARGE SCALE GENOMIC DNA]</scope>
    <source>
        <strain evidence="2 3">DSM 44710</strain>
    </source>
</reference>
<dbReference type="Proteomes" id="UP001240984">
    <property type="component" value="Unassembled WGS sequence"/>
</dbReference>
<accession>A0ABT9MRG1</accession>
<protein>
    <submittedName>
        <fullName evidence="2">Cytochrome P450</fullName>
    </submittedName>
</protein>
<name>A0ABT9MRG1_9ACTN</name>
<gene>
    <name evidence="2" type="ORF">J2S43_002496</name>
</gene>
<keyword evidence="3" id="KW-1185">Reference proteome</keyword>
<comment type="caution">
    <text evidence="2">The sequence shown here is derived from an EMBL/GenBank/DDBJ whole genome shotgun (WGS) entry which is preliminary data.</text>
</comment>
<sequence>MVTTETAVLDSTFTSDIWATYRRVGRDGPVQPVTMTDGKEGRLVTGYDEAKTLLDDPRLSKRLTSARLEGEIALRKLLDRFSVLTPDPGAPAPRWRPSLLIHGLQNLPVTYAR</sequence>
<dbReference type="SUPFAM" id="SSF48264">
    <property type="entry name" value="Cytochrome P450"/>
    <property type="match status" value="1"/>
</dbReference>
<dbReference type="PANTHER" id="PTHR46696">
    <property type="entry name" value="P450, PUTATIVE (EUROFUNG)-RELATED"/>
    <property type="match status" value="1"/>
</dbReference>
<organism evidence="2 3">
    <name type="scientific">Catenuloplanes nepalensis</name>
    <dbReference type="NCBI Taxonomy" id="587533"/>
    <lineage>
        <taxon>Bacteria</taxon>
        <taxon>Bacillati</taxon>
        <taxon>Actinomycetota</taxon>
        <taxon>Actinomycetes</taxon>
        <taxon>Micromonosporales</taxon>
        <taxon>Micromonosporaceae</taxon>
        <taxon>Catenuloplanes</taxon>
    </lineage>
</organism>
<dbReference type="RefSeq" id="WP_306829093.1">
    <property type="nucleotide sequence ID" value="NZ_JAUSRA010000001.1"/>
</dbReference>
<dbReference type="InterPro" id="IPR036396">
    <property type="entry name" value="Cyt_P450_sf"/>
</dbReference>
<evidence type="ECO:0000256" key="1">
    <source>
        <dbReference type="ARBA" id="ARBA00010617"/>
    </source>
</evidence>